<feature type="region of interest" description="Disordered" evidence="1">
    <location>
        <begin position="202"/>
        <end position="272"/>
    </location>
</feature>
<dbReference type="EMBL" id="ML210146">
    <property type="protein sequence ID" value="TFK30829.1"/>
    <property type="molecule type" value="Genomic_DNA"/>
</dbReference>
<dbReference type="AlphaFoldDB" id="A0A5C3LCM5"/>
<feature type="region of interest" description="Disordered" evidence="1">
    <location>
        <begin position="493"/>
        <end position="630"/>
    </location>
</feature>
<feature type="compositionally biased region" description="Basic and acidic residues" evidence="1">
    <location>
        <begin position="299"/>
        <end position="308"/>
    </location>
</feature>
<feature type="compositionally biased region" description="Basic residues" evidence="1">
    <location>
        <begin position="1066"/>
        <end position="1082"/>
    </location>
</feature>
<dbReference type="STRING" id="230819.A0A5C3LCM5"/>
<feature type="compositionally biased region" description="Low complexity" evidence="1">
    <location>
        <begin position="11"/>
        <end position="27"/>
    </location>
</feature>
<reference evidence="2 3" key="1">
    <citation type="journal article" date="2019" name="Nat. Ecol. Evol.">
        <title>Megaphylogeny resolves global patterns of mushroom evolution.</title>
        <authorList>
            <person name="Varga T."/>
            <person name="Krizsan K."/>
            <person name="Foldi C."/>
            <person name="Dima B."/>
            <person name="Sanchez-Garcia M."/>
            <person name="Sanchez-Ramirez S."/>
            <person name="Szollosi G.J."/>
            <person name="Szarkandi J.G."/>
            <person name="Papp V."/>
            <person name="Albert L."/>
            <person name="Andreopoulos W."/>
            <person name="Angelini C."/>
            <person name="Antonin V."/>
            <person name="Barry K.W."/>
            <person name="Bougher N.L."/>
            <person name="Buchanan P."/>
            <person name="Buyck B."/>
            <person name="Bense V."/>
            <person name="Catcheside P."/>
            <person name="Chovatia M."/>
            <person name="Cooper J."/>
            <person name="Damon W."/>
            <person name="Desjardin D."/>
            <person name="Finy P."/>
            <person name="Geml J."/>
            <person name="Haridas S."/>
            <person name="Hughes K."/>
            <person name="Justo A."/>
            <person name="Karasinski D."/>
            <person name="Kautmanova I."/>
            <person name="Kiss B."/>
            <person name="Kocsube S."/>
            <person name="Kotiranta H."/>
            <person name="LaButti K.M."/>
            <person name="Lechner B.E."/>
            <person name="Liimatainen K."/>
            <person name="Lipzen A."/>
            <person name="Lukacs Z."/>
            <person name="Mihaltcheva S."/>
            <person name="Morgado L.N."/>
            <person name="Niskanen T."/>
            <person name="Noordeloos M.E."/>
            <person name="Ohm R.A."/>
            <person name="Ortiz-Santana B."/>
            <person name="Ovrebo C."/>
            <person name="Racz N."/>
            <person name="Riley R."/>
            <person name="Savchenko A."/>
            <person name="Shiryaev A."/>
            <person name="Soop K."/>
            <person name="Spirin V."/>
            <person name="Szebenyi C."/>
            <person name="Tomsovsky M."/>
            <person name="Tulloss R.E."/>
            <person name="Uehling J."/>
            <person name="Grigoriev I.V."/>
            <person name="Vagvolgyi C."/>
            <person name="Papp T."/>
            <person name="Martin F.M."/>
            <person name="Miettinen O."/>
            <person name="Hibbett D.S."/>
            <person name="Nagy L.G."/>
        </authorList>
    </citation>
    <scope>NUCLEOTIDE SEQUENCE [LARGE SCALE GENOMIC DNA]</scope>
    <source>
        <strain evidence="2 3">CBS 121175</strain>
    </source>
</reference>
<evidence type="ECO:0000313" key="3">
    <source>
        <dbReference type="Proteomes" id="UP000307440"/>
    </source>
</evidence>
<evidence type="ECO:0000256" key="1">
    <source>
        <dbReference type="SAM" id="MobiDB-lite"/>
    </source>
</evidence>
<feature type="region of interest" description="Disordered" evidence="1">
    <location>
        <begin position="649"/>
        <end position="705"/>
    </location>
</feature>
<proteinExistence type="predicted"/>
<feature type="compositionally biased region" description="Basic and acidic residues" evidence="1">
    <location>
        <begin position="49"/>
        <end position="66"/>
    </location>
</feature>
<feature type="region of interest" description="Disordered" evidence="1">
    <location>
        <begin position="43"/>
        <end position="69"/>
    </location>
</feature>
<organism evidence="2 3">
    <name type="scientific">Coprinopsis marcescibilis</name>
    <name type="common">Agaric fungus</name>
    <name type="synonym">Psathyrella marcescibilis</name>
    <dbReference type="NCBI Taxonomy" id="230819"/>
    <lineage>
        <taxon>Eukaryota</taxon>
        <taxon>Fungi</taxon>
        <taxon>Dikarya</taxon>
        <taxon>Basidiomycota</taxon>
        <taxon>Agaricomycotina</taxon>
        <taxon>Agaricomycetes</taxon>
        <taxon>Agaricomycetidae</taxon>
        <taxon>Agaricales</taxon>
        <taxon>Agaricineae</taxon>
        <taxon>Psathyrellaceae</taxon>
        <taxon>Coprinopsis</taxon>
    </lineage>
</organism>
<feature type="compositionally biased region" description="Low complexity" evidence="1">
    <location>
        <begin position="879"/>
        <end position="889"/>
    </location>
</feature>
<feature type="region of interest" description="Disordered" evidence="1">
    <location>
        <begin position="980"/>
        <end position="1082"/>
    </location>
</feature>
<feature type="compositionally biased region" description="Polar residues" evidence="1">
    <location>
        <begin position="677"/>
        <end position="686"/>
    </location>
</feature>
<sequence>MQVQTPTNLVILSPTTSSLSPISASQSDLPRKLSKRLNLLVKKRPGGAKGKENALGHRSTRSEDGHAAIVSPVERGVELQRRNSAPVVPPVAVPDRPIKGPEGVDITLGSGGLISTAHRQHDLDRIDELDESNIFGVSLHHDGPYEVVRSEAGSIPRMPLGYQNDGRLHQFHQRTQKNIGNLYLPPAPDDVQLNLLPGQVLPRNFKRDRRKPPRFQNRVAPVQPRTQTLEELAIPPRHQKLNQIPFHNGGPTNHNRRNRKRSVDDNPLDGPPIDLSWTIGLSMMQMEEDQLLEGHSEPIVAEDKREQTDDTVYEFNPYDPKHLAHPSPTQTQTQEGPKPSTPTSPEALEGTQAPGNMNEAPPFSSSPAQEYVLTQSLSNDHYSRSPSPSPRQDSSVDGGGHTGSEETLVQKEDPFEASFARQVDLATKLQVKKNDESILVPVTGTSPTQAEGQIHIVTTQLVKELPSAPTDIRPSHVPEVSVASDVEVTSTVNTNASRIQYNKQLPPHPPIDRDEVPSPPGYRVETPYVPPHLRPQYPEAIVDRHKTSNPKSSLQRSDSRGTNLSTTSSTKVEDGHSVISSNRPSKSRPMPQPKKLFSKPNQPISLPSLASPHFGSETFDRYPQPIPRPSAAASQANLVFAARNLQRRSSASSSQFSQLAPIQEDDDPPNKAHKSRSQTSKSLRSGSSDHDDTKGLHKQPSYGSHVRVEVGQVYPQHLLPPRASLQQQSKPPQPSYGVPPQMLGPFNPHPLTLSNKVPATITTSKSPERRKLNDQNVPVDPIHISPRSSEESERRPLRVMNALSDVPEMDENAFHRNSQAYGGMQVMEVKAPMPQTLISTQIVQPSVQEPEIMQPQPVQAQSQPMRRPQLQEREVSREQTQTTTQQAPMQHPPPHRMQHQRFNDSVSTLRPEDSASNRARSISSYAMSTNPMRPPPSHRHMPKKLVMPTPLQPQYVTMAQQQAVSHKELYNNIFVPRPDPSVAPSQAPSWRAAPQRIAREPSPPNIMPPILSQDSHLKPDTQQSAARKLKKRNSFAPPVPRPGEIAPTDELVFKPIILPPEPPRTPRAKPPAKRLSKRRTNL</sequence>
<accession>A0A5C3LCM5</accession>
<feature type="region of interest" description="Disordered" evidence="1">
    <location>
        <begin position="378"/>
        <end position="415"/>
    </location>
</feature>
<feature type="compositionally biased region" description="Low complexity" evidence="1">
    <location>
        <begin position="649"/>
        <end position="658"/>
    </location>
</feature>
<dbReference type="OrthoDB" id="2684446at2759"/>
<feature type="compositionally biased region" description="Polar residues" evidence="1">
    <location>
        <begin position="1"/>
        <end position="10"/>
    </location>
</feature>
<feature type="compositionally biased region" description="Basic residues" evidence="1">
    <location>
        <begin position="204"/>
        <end position="213"/>
    </location>
</feature>
<name>A0A5C3LCM5_COPMA</name>
<feature type="region of interest" description="Disordered" evidence="1">
    <location>
        <begin position="1"/>
        <end position="30"/>
    </location>
</feature>
<feature type="compositionally biased region" description="Polar residues" evidence="1">
    <location>
        <begin position="916"/>
        <end position="930"/>
    </location>
</feature>
<gene>
    <name evidence="2" type="ORF">FA15DRAFT_34413</name>
</gene>
<feature type="compositionally biased region" description="Polar residues" evidence="1">
    <location>
        <begin position="752"/>
        <end position="765"/>
    </location>
</feature>
<feature type="region of interest" description="Disordered" evidence="1">
    <location>
        <begin position="853"/>
        <end position="940"/>
    </location>
</feature>
<feature type="region of interest" description="Disordered" evidence="1">
    <location>
        <begin position="724"/>
        <end position="795"/>
    </location>
</feature>
<keyword evidence="3" id="KW-1185">Reference proteome</keyword>
<feature type="compositionally biased region" description="Low complexity" evidence="1">
    <location>
        <begin position="384"/>
        <end position="395"/>
    </location>
</feature>
<feature type="compositionally biased region" description="Polar residues" evidence="1">
    <location>
        <begin position="493"/>
        <end position="503"/>
    </location>
</feature>
<feature type="compositionally biased region" description="Polar residues" evidence="1">
    <location>
        <begin position="549"/>
        <end position="570"/>
    </location>
</feature>
<evidence type="ECO:0000313" key="2">
    <source>
        <dbReference type="EMBL" id="TFK30829.1"/>
    </source>
</evidence>
<dbReference type="Proteomes" id="UP000307440">
    <property type="component" value="Unassembled WGS sequence"/>
</dbReference>
<protein>
    <submittedName>
        <fullName evidence="2">Uncharacterized protein</fullName>
    </submittedName>
</protein>
<feature type="region of interest" description="Disordered" evidence="1">
    <location>
        <begin position="299"/>
        <end position="366"/>
    </location>
</feature>